<dbReference type="GO" id="GO:0010181">
    <property type="term" value="F:FMN binding"/>
    <property type="evidence" value="ECO:0007669"/>
    <property type="project" value="TreeGrafter"/>
</dbReference>
<dbReference type="GO" id="GO:0016655">
    <property type="term" value="F:oxidoreductase activity, acting on NAD(P)H, quinone or similar compound as acceptor"/>
    <property type="evidence" value="ECO:0007669"/>
    <property type="project" value="UniProtKB-ARBA"/>
</dbReference>
<dbReference type="RefSeq" id="WP_073164614.1">
    <property type="nucleotide sequence ID" value="NZ_FRDA01000004.1"/>
</dbReference>
<evidence type="ECO:0000313" key="4">
    <source>
        <dbReference type="EMBL" id="SHM88201.1"/>
    </source>
</evidence>
<feature type="domain" description="NADPH-dependent FMN reductase-like" evidence="3">
    <location>
        <begin position="7"/>
        <end position="152"/>
    </location>
</feature>
<name>A0A1M7MCX6_9PSED</name>
<dbReference type="PANTHER" id="PTHR30543:SF21">
    <property type="entry name" value="NAD(P)H-DEPENDENT FMN REDUCTASE LOT6"/>
    <property type="match status" value="1"/>
</dbReference>
<dbReference type="PANTHER" id="PTHR30543">
    <property type="entry name" value="CHROMATE REDUCTASE"/>
    <property type="match status" value="1"/>
</dbReference>
<evidence type="ECO:0000256" key="2">
    <source>
        <dbReference type="ARBA" id="ARBA00022643"/>
    </source>
</evidence>
<reference evidence="4 5" key="1">
    <citation type="submission" date="2016-11" db="EMBL/GenBank/DDBJ databases">
        <authorList>
            <person name="Jaros S."/>
            <person name="Januszkiewicz K."/>
            <person name="Wedrychowicz H."/>
        </authorList>
    </citation>
    <scope>NUCLEOTIDE SEQUENCE [LARGE SCALE GENOMIC DNA]</scope>
    <source>
        <strain evidence="4 5">LMG 26898</strain>
    </source>
</reference>
<evidence type="ECO:0000256" key="1">
    <source>
        <dbReference type="ARBA" id="ARBA00001917"/>
    </source>
</evidence>
<dbReference type="AlphaFoldDB" id="A0A1M7MCX6"/>
<proteinExistence type="predicted"/>
<dbReference type="Pfam" id="PF03358">
    <property type="entry name" value="FMN_red"/>
    <property type="match status" value="1"/>
</dbReference>
<dbReference type="InterPro" id="IPR029039">
    <property type="entry name" value="Flavoprotein-like_sf"/>
</dbReference>
<dbReference type="InterPro" id="IPR050712">
    <property type="entry name" value="NAD(P)H-dep_reductase"/>
</dbReference>
<dbReference type="OrthoDB" id="9812295at2"/>
<evidence type="ECO:0000313" key="5">
    <source>
        <dbReference type="Proteomes" id="UP000183983"/>
    </source>
</evidence>
<evidence type="ECO:0000259" key="3">
    <source>
        <dbReference type="Pfam" id="PF03358"/>
    </source>
</evidence>
<dbReference type="Gene3D" id="3.40.50.360">
    <property type="match status" value="1"/>
</dbReference>
<dbReference type="GO" id="GO:0005829">
    <property type="term" value="C:cytosol"/>
    <property type="evidence" value="ECO:0007669"/>
    <property type="project" value="TreeGrafter"/>
</dbReference>
<dbReference type="SUPFAM" id="SSF52218">
    <property type="entry name" value="Flavoproteins"/>
    <property type="match status" value="1"/>
</dbReference>
<dbReference type="EMBL" id="FRDA01000004">
    <property type="protein sequence ID" value="SHM88201.1"/>
    <property type="molecule type" value="Genomic_DNA"/>
</dbReference>
<protein>
    <submittedName>
        <fullName evidence="4">Chromate reductase</fullName>
    </submittedName>
</protein>
<sequence>MSQVHSIAVLVGSLRKESINRKIALALAGLAPDTLKLNIVEIGNLPLYNEDIDGESPPPAYTAFREQLAAADGFLFVTPEYNRSVPGALKNAIDVGSRPYGKSAFSGKPGAVISASPGAIGGFAANHHLRQSLVFLDVPCLQQPEAYLGNAATFFDDAGVLSEKPRPFLQTFIDQFAAWVDKNRKVSAG</sequence>
<organism evidence="4 5">
    <name type="scientific">Pseudomonas asturiensis</name>
    <dbReference type="NCBI Taxonomy" id="1190415"/>
    <lineage>
        <taxon>Bacteria</taxon>
        <taxon>Pseudomonadati</taxon>
        <taxon>Pseudomonadota</taxon>
        <taxon>Gammaproteobacteria</taxon>
        <taxon>Pseudomonadales</taxon>
        <taxon>Pseudomonadaceae</taxon>
        <taxon>Pseudomonas</taxon>
    </lineage>
</organism>
<dbReference type="STRING" id="1190415.SAMN05216593_10494"/>
<keyword evidence="2" id="KW-0288">FMN</keyword>
<comment type="cofactor">
    <cofactor evidence="1">
        <name>FMN</name>
        <dbReference type="ChEBI" id="CHEBI:58210"/>
    </cofactor>
</comment>
<accession>A0A1M7MCX6</accession>
<keyword evidence="2" id="KW-0285">Flavoprotein</keyword>
<dbReference type="InterPro" id="IPR005025">
    <property type="entry name" value="FMN_Rdtase-like_dom"/>
</dbReference>
<gene>
    <name evidence="4" type="ORF">SAMN05216593_10494</name>
</gene>
<dbReference type="Proteomes" id="UP000183983">
    <property type="component" value="Unassembled WGS sequence"/>
</dbReference>